<evidence type="ECO:0008006" key="11">
    <source>
        <dbReference type="Google" id="ProtNLM"/>
    </source>
</evidence>
<feature type="domain" description="AAA+ ATPase" evidence="7">
    <location>
        <begin position="562"/>
        <end position="711"/>
    </location>
</feature>
<dbReference type="FunFam" id="3.40.50.300:FF:000120">
    <property type="entry name" value="ATP-dependent chaperone ClpB"/>
    <property type="match status" value="1"/>
</dbReference>
<dbReference type="PANTHER" id="PTHR11638:SF176">
    <property type="entry name" value="HEAT SHOCK PROTEIN 78, MITOCHONDRIAL"/>
    <property type="match status" value="1"/>
</dbReference>
<dbReference type="GO" id="GO:0051787">
    <property type="term" value="F:misfolded protein binding"/>
    <property type="evidence" value="ECO:0007669"/>
    <property type="project" value="EnsemblFungi"/>
</dbReference>
<dbReference type="CDD" id="cd00009">
    <property type="entry name" value="AAA"/>
    <property type="match status" value="1"/>
</dbReference>
<dbReference type="PROSITE" id="PS00870">
    <property type="entry name" value="CLPAB_1"/>
    <property type="match status" value="1"/>
</dbReference>
<dbReference type="FunFam" id="3.40.50.300:FF:000025">
    <property type="entry name" value="ATP-dependent Clp protease subunit"/>
    <property type="match status" value="1"/>
</dbReference>
<comment type="similarity">
    <text evidence="1">Belongs to the ClpA/ClpB family.</text>
</comment>
<dbReference type="PRINTS" id="PR00300">
    <property type="entry name" value="CLPPROTEASEA"/>
</dbReference>
<dbReference type="SUPFAM" id="SSF52540">
    <property type="entry name" value="P-loop containing nucleoside triphosphate hydrolases"/>
    <property type="match status" value="2"/>
</dbReference>
<gene>
    <name evidence="9" type="ORF">KUCA_T00002802001</name>
</gene>
<dbReference type="GO" id="GO:0034605">
    <property type="term" value="P:cellular response to heat"/>
    <property type="evidence" value="ECO:0007669"/>
    <property type="project" value="EnsemblFungi"/>
</dbReference>
<accession>W6ML53</accession>
<evidence type="ECO:0000256" key="1">
    <source>
        <dbReference type="ARBA" id="ARBA00008675"/>
    </source>
</evidence>
<keyword evidence="3" id="KW-0547">Nucleotide-binding</keyword>
<dbReference type="Gene3D" id="3.40.50.300">
    <property type="entry name" value="P-loop containing nucleotide triphosphate hydrolases"/>
    <property type="match status" value="3"/>
</dbReference>
<dbReference type="FunFam" id="3.40.50.300:FF:000010">
    <property type="entry name" value="Chaperone clpB 1, putative"/>
    <property type="match status" value="1"/>
</dbReference>
<dbReference type="InterPro" id="IPR041546">
    <property type="entry name" value="ClpA/ClpB_AAA_lid"/>
</dbReference>
<sequence>MTILHTKIYLRCGCATACGTSLVHICILFDILNWQMLVQRNLKRYGPRALQEVASVRAVATPIARPLSYARTPDRMSSTNGFVGMSLLKTNVPQLLQLRFASNQGPQNFRMNMNGEQEDAEPALKKYATNLTEMAREGKLDPVIGRDDEIRRTIQILSRRTKNNPALIGNAGTGKTAIMEGLAQRIVRNEVPESMKGKEVISLDLGSLISGAKFRGDFEERLKAVLKELDEAKGNAILFVDELHILLGLGKADGAIDASNLLKPALARGQLQCCGATTIEEYRKYIEKDAALARRFQPVLVNEPSVEDTISILRGLKEKYEVHHGVRIADASLVSAAVYSNRYITDRFLPDKAIDLVDEACSALRLQHESRPDAIQELDRAIMTIQIELESLRKETDPLSVQRREKLEDQLSLKTAELKELTDVWENEKKELEKIKNAKQELEKARQDLEVARRDGSFARASELQYAIIPELEKRLPKDGAENTNDQGSTLLHESVTSDDIARVVSKMTGIPVQSMLKGEKDKLLYMETALKARVVGQDDAIHSIADAVRLQRAGLTTDKRPIASFMFLGPTGTGKTELTKAVADFLFDDENAVVRFDMSEFQEKHALMRLIGAPPSYVGYEEGGELTEAVRRKPYAVVLFDEFEKAHSDISKLLLQVLDEGKLTDSQGHKVDFRNTIIIMTSNIGQDLLLADANDKPNDSGSVTPEVKQNVIELMKRHYAPEFINRVDDVLVFNRLSKDALRKIVDIRLDEVQDRLVERRIELRLTEAAKVWLTDNGYEPMYGARPLNRLIKRVILNSMSVQMIKGDIKDNDVVNVDVGSDGLLKIEAIHDAALSGPETDPAQA</sequence>
<keyword evidence="5" id="KW-0143">Chaperone</keyword>
<dbReference type="GO" id="GO:0042026">
    <property type="term" value="P:protein refolding"/>
    <property type="evidence" value="ECO:0007669"/>
    <property type="project" value="EnsemblFungi"/>
</dbReference>
<dbReference type="GO" id="GO:0005759">
    <property type="term" value="C:mitochondrial matrix"/>
    <property type="evidence" value="ECO:0007669"/>
    <property type="project" value="EnsemblFungi"/>
</dbReference>
<dbReference type="Pfam" id="PF00004">
    <property type="entry name" value="AAA"/>
    <property type="match status" value="1"/>
</dbReference>
<keyword evidence="2" id="KW-0677">Repeat</keyword>
<evidence type="ECO:0000256" key="2">
    <source>
        <dbReference type="ARBA" id="ARBA00022737"/>
    </source>
</evidence>
<dbReference type="AlphaFoldDB" id="W6ML53"/>
<dbReference type="Proteomes" id="UP000019384">
    <property type="component" value="Unassembled WGS sequence"/>
</dbReference>
<feature type="domain" description="Clp ATPase C-terminal" evidence="8">
    <location>
        <begin position="737"/>
        <end position="827"/>
    </location>
</feature>
<dbReference type="PANTHER" id="PTHR11638">
    <property type="entry name" value="ATP-DEPENDENT CLP PROTEASE"/>
    <property type="match status" value="1"/>
</dbReference>
<organism evidence="9 10">
    <name type="scientific">Kuraishia capsulata CBS 1993</name>
    <dbReference type="NCBI Taxonomy" id="1382522"/>
    <lineage>
        <taxon>Eukaryota</taxon>
        <taxon>Fungi</taxon>
        <taxon>Dikarya</taxon>
        <taxon>Ascomycota</taxon>
        <taxon>Saccharomycotina</taxon>
        <taxon>Pichiomycetes</taxon>
        <taxon>Pichiales</taxon>
        <taxon>Pichiaceae</taxon>
        <taxon>Kuraishia</taxon>
    </lineage>
</organism>
<evidence type="ECO:0000256" key="5">
    <source>
        <dbReference type="ARBA" id="ARBA00023186"/>
    </source>
</evidence>
<dbReference type="InterPro" id="IPR018368">
    <property type="entry name" value="ClpA/B_CS1"/>
</dbReference>
<dbReference type="InterPro" id="IPR003959">
    <property type="entry name" value="ATPase_AAA_core"/>
</dbReference>
<evidence type="ECO:0000256" key="4">
    <source>
        <dbReference type="ARBA" id="ARBA00022840"/>
    </source>
</evidence>
<dbReference type="FunFam" id="1.10.8.60:FF:000017">
    <property type="entry name" value="ATP-dependent chaperone ClpB"/>
    <property type="match status" value="1"/>
</dbReference>
<dbReference type="OrthoDB" id="47330at2759"/>
<dbReference type="GO" id="GO:0016887">
    <property type="term" value="F:ATP hydrolysis activity"/>
    <property type="evidence" value="ECO:0007669"/>
    <property type="project" value="EnsemblFungi"/>
</dbReference>
<reference evidence="9" key="2">
    <citation type="submission" date="2014-02" db="EMBL/GenBank/DDBJ databases">
        <title>Complete DNA sequence of /Kuraishia capsulata/ illustrates novel genomic features among budding yeasts (/Saccharomycotina/).</title>
        <authorList>
            <person name="Morales L."/>
            <person name="Noel B."/>
            <person name="Porcel B."/>
            <person name="Marcet-Houben M."/>
            <person name="Hullo M-F."/>
            <person name="Sacerdot C."/>
            <person name="Tekaia F."/>
            <person name="Leh-Louis V."/>
            <person name="Despons L."/>
            <person name="Khanna V."/>
            <person name="Aury J-M."/>
            <person name="Barbe V."/>
            <person name="Couloux A."/>
            <person name="Labadie K."/>
            <person name="Pelletier E."/>
            <person name="Souciet J-L."/>
            <person name="Boekhout T."/>
            <person name="Gabaldon T."/>
            <person name="Wincker P."/>
            <person name="Dujon B."/>
        </authorList>
    </citation>
    <scope>NUCLEOTIDE SEQUENCE</scope>
    <source>
        <strain evidence="9">CBS 1993</strain>
    </source>
</reference>
<dbReference type="InterPro" id="IPR019489">
    <property type="entry name" value="Clp_ATPase_C"/>
</dbReference>
<dbReference type="STRING" id="1382522.W6ML53"/>
<dbReference type="SMART" id="SM00382">
    <property type="entry name" value="AAA"/>
    <property type="match status" value="2"/>
</dbReference>
<dbReference type="GeneID" id="34520213"/>
<protein>
    <recommendedName>
        <fullName evidence="11">Clp R domain-containing protein</fullName>
    </recommendedName>
</protein>
<evidence type="ECO:0000313" key="10">
    <source>
        <dbReference type="Proteomes" id="UP000019384"/>
    </source>
</evidence>
<dbReference type="Gene3D" id="1.10.8.60">
    <property type="match status" value="1"/>
</dbReference>
<dbReference type="SMART" id="SM01086">
    <property type="entry name" value="ClpB_D2-small"/>
    <property type="match status" value="1"/>
</dbReference>
<evidence type="ECO:0000313" key="9">
    <source>
        <dbReference type="EMBL" id="CDK26828.1"/>
    </source>
</evidence>
<keyword evidence="4" id="KW-0067">ATP-binding</keyword>
<evidence type="ECO:0000256" key="3">
    <source>
        <dbReference type="ARBA" id="ARBA00022741"/>
    </source>
</evidence>
<name>W6ML53_9ASCO</name>
<reference evidence="9" key="1">
    <citation type="submission" date="2013-12" db="EMBL/GenBank/DDBJ databases">
        <authorList>
            <person name="Genoscope - CEA"/>
        </authorList>
    </citation>
    <scope>NUCLEOTIDE SEQUENCE</scope>
    <source>
        <strain evidence="9">CBS 1993</strain>
    </source>
</reference>
<dbReference type="EMBL" id="HG793127">
    <property type="protein sequence ID" value="CDK26828.1"/>
    <property type="molecule type" value="Genomic_DNA"/>
</dbReference>
<dbReference type="Pfam" id="PF07724">
    <property type="entry name" value="AAA_2"/>
    <property type="match status" value="1"/>
</dbReference>
<dbReference type="Pfam" id="PF10431">
    <property type="entry name" value="ClpB_D2-small"/>
    <property type="match status" value="1"/>
</dbReference>
<evidence type="ECO:0000259" key="7">
    <source>
        <dbReference type="SMART" id="SM00382"/>
    </source>
</evidence>
<dbReference type="InterPro" id="IPR003593">
    <property type="entry name" value="AAA+_ATPase"/>
</dbReference>
<feature type="domain" description="AAA+ ATPase" evidence="7">
    <location>
        <begin position="161"/>
        <end position="306"/>
    </location>
</feature>
<dbReference type="GO" id="GO:0050821">
    <property type="term" value="P:protein stabilization"/>
    <property type="evidence" value="ECO:0007669"/>
    <property type="project" value="EnsemblFungi"/>
</dbReference>
<keyword evidence="10" id="KW-1185">Reference proteome</keyword>
<dbReference type="InterPro" id="IPR050130">
    <property type="entry name" value="ClpA_ClpB"/>
</dbReference>
<keyword evidence="6" id="KW-0175">Coiled coil</keyword>
<dbReference type="InterPro" id="IPR001270">
    <property type="entry name" value="ClpA/B"/>
</dbReference>
<dbReference type="GO" id="GO:0005524">
    <property type="term" value="F:ATP binding"/>
    <property type="evidence" value="ECO:0007669"/>
    <property type="project" value="UniProtKB-KW"/>
</dbReference>
<evidence type="ECO:0000256" key="6">
    <source>
        <dbReference type="SAM" id="Coils"/>
    </source>
</evidence>
<dbReference type="InterPro" id="IPR027417">
    <property type="entry name" value="P-loop_NTPase"/>
</dbReference>
<evidence type="ECO:0000259" key="8">
    <source>
        <dbReference type="SMART" id="SM01086"/>
    </source>
</evidence>
<dbReference type="HOGENOM" id="CLU_005070_4_0_1"/>
<dbReference type="CDD" id="cd19499">
    <property type="entry name" value="RecA-like_ClpB_Hsp104-like"/>
    <property type="match status" value="1"/>
</dbReference>
<proteinExistence type="inferred from homology"/>
<dbReference type="RefSeq" id="XP_022458825.1">
    <property type="nucleotide sequence ID" value="XM_022603084.1"/>
</dbReference>
<dbReference type="Pfam" id="PF17871">
    <property type="entry name" value="AAA_lid_9"/>
    <property type="match status" value="1"/>
</dbReference>
<feature type="coiled-coil region" evidence="6">
    <location>
        <begin position="375"/>
        <end position="455"/>
    </location>
</feature>
<dbReference type="GO" id="GO:0043335">
    <property type="term" value="P:protein unfolding"/>
    <property type="evidence" value="ECO:0007669"/>
    <property type="project" value="EnsemblFungi"/>
</dbReference>